<accession>A0A9J6GU78</accession>
<proteinExistence type="predicted"/>
<name>A0A9J6GU78_HAELO</name>
<keyword evidence="2" id="KW-1185">Reference proteome</keyword>
<organism evidence="1 2">
    <name type="scientific">Haemaphysalis longicornis</name>
    <name type="common">Bush tick</name>
    <dbReference type="NCBI Taxonomy" id="44386"/>
    <lineage>
        <taxon>Eukaryota</taxon>
        <taxon>Metazoa</taxon>
        <taxon>Ecdysozoa</taxon>
        <taxon>Arthropoda</taxon>
        <taxon>Chelicerata</taxon>
        <taxon>Arachnida</taxon>
        <taxon>Acari</taxon>
        <taxon>Parasitiformes</taxon>
        <taxon>Ixodida</taxon>
        <taxon>Ixodoidea</taxon>
        <taxon>Ixodidae</taxon>
        <taxon>Haemaphysalinae</taxon>
        <taxon>Haemaphysalis</taxon>
    </lineage>
</organism>
<protein>
    <submittedName>
        <fullName evidence="1">Uncharacterized protein</fullName>
    </submittedName>
</protein>
<evidence type="ECO:0000313" key="2">
    <source>
        <dbReference type="Proteomes" id="UP000821853"/>
    </source>
</evidence>
<dbReference type="Proteomes" id="UP000821853">
    <property type="component" value="Unassembled WGS sequence"/>
</dbReference>
<gene>
    <name evidence="1" type="ORF">HPB48_001654</name>
</gene>
<comment type="caution">
    <text evidence="1">The sequence shown here is derived from an EMBL/GenBank/DDBJ whole genome shotgun (WGS) entry which is preliminary data.</text>
</comment>
<dbReference type="VEuPathDB" id="VectorBase:HLOH_040716"/>
<reference evidence="1 2" key="1">
    <citation type="journal article" date="2020" name="Cell">
        <title>Large-Scale Comparative Analyses of Tick Genomes Elucidate Their Genetic Diversity and Vector Capacities.</title>
        <authorList>
            <consortium name="Tick Genome and Microbiome Consortium (TIGMIC)"/>
            <person name="Jia N."/>
            <person name="Wang J."/>
            <person name="Shi W."/>
            <person name="Du L."/>
            <person name="Sun Y."/>
            <person name="Zhan W."/>
            <person name="Jiang J.F."/>
            <person name="Wang Q."/>
            <person name="Zhang B."/>
            <person name="Ji P."/>
            <person name="Bell-Sakyi L."/>
            <person name="Cui X.M."/>
            <person name="Yuan T.T."/>
            <person name="Jiang B.G."/>
            <person name="Yang W.F."/>
            <person name="Lam T.T."/>
            <person name="Chang Q.C."/>
            <person name="Ding S.J."/>
            <person name="Wang X.J."/>
            <person name="Zhu J.G."/>
            <person name="Ruan X.D."/>
            <person name="Zhao L."/>
            <person name="Wei J.T."/>
            <person name="Ye R.Z."/>
            <person name="Que T.C."/>
            <person name="Du C.H."/>
            <person name="Zhou Y.H."/>
            <person name="Cheng J.X."/>
            <person name="Dai P.F."/>
            <person name="Guo W.B."/>
            <person name="Han X.H."/>
            <person name="Huang E.J."/>
            <person name="Li L.F."/>
            <person name="Wei W."/>
            <person name="Gao Y.C."/>
            <person name="Liu J.Z."/>
            <person name="Shao H.Z."/>
            <person name="Wang X."/>
            <person name="Wang C.C."/>
            <person name="Yang T.C."/>
            <person name="Huo Q.B."/>
            <person name="Li W."/>
            <person name="Chen H.Y."/>
            <person name="Chen S.E."/>
            <person name="Zhou L.G."/>
            <person name="Ni X.B."/>
            <person name="Tian J.H."/>
            <person name="Sheng Y."/>
            <person name="Liu T."/>
            <person name="Pan Y.S."/>
            <person name="Xia L.Y."/>
            <person name="Li J."/>
            <person name="Zhao F."/>
            <person name="Cao W.C."/>
        </authorList>
    </citation>
    <scope>NUCLEOTIDE SEQUENCE [LARGE SCALE GENOMIC DNA]</scope>
    <source>
        <strain evidence="1">HaeL-2018</strain>
    </source>
</reference>
<evidence type="ECO:0000313" key="1">
    <source>
        <dbReference type="EMBL" id="KAH9379042.1"/>
    </source>
</evidence>
<dbReference type="AlphaFoldDB" id="A0A9J6GU78"/>
<sequence>MQRRLWSLDVDLRCRVRWWKPCWSLELKLPLICQLISSKALSDVQWRRWWPELLTAFFASRNVGESTQPTFWGARMFRRGLSLMTLHTRSHRIRADDPSVSNVTTERATLDELPIWTAKSVQPLWMDVERDKGALKCHNCRSGLA</sequence>
<dbReference type="EMBL" id="JABSTR010000009">
    <property type="protein sequence ID" value="KAH9379042.1"/>
    <property type="molecule type" value="Genomic_DNA"/>
</dbReference>